<dbReference type="SMART" id="SM00219">
    <property type="entry name" value="TyrKc"/>
    <property type="match status" value="1"/>
</dbReference>
<dbReference type="GO" id="GO:0004714">
    <property type="term" value="F:transmembrane receptor protein tyrosine kinase activity"/>
    <property type="evidence" value="ECO:0007669"/>
    <property type="project" value="TreeGrafter"/>
</dbReference>
<dbReference type="PANTHER" id="PTHR24416:SF600">
    <property type="entry name" value="PDGF- AND VEGF-RECEPTOR RELATED, ISOFORM J"/>
    <property type="match status" value="1"/>
</dbReference>
<dbReference type="InterPro" id="IPR020635">
    <property type="entry name" value="Tyr_kinase_cat_dom"/>
</dbReference>
<dbReference type="Proteomes" id="UP000887578">
    <property type="component" value="Unplaced"/>
</dbReference>
<evidence type="ECO:0000313" key="3">
    <source>
        <dbReference type="Proteomes" id="UP000887578"/>
    </source>
</evidence>
<evidence type="ECO:0000313" key="4">
    <source>
        <dbReference type="WBParaSite" id="PDA_v2.g23494.t1"/>
    </source>
</evidence>
<sequence length="562" mass="65054">MATSKINLFVLAKDGIELIESKWPSTRIPFTALRCKFTTTKFERCMGSGNESAIGYFQFGTFEGSSHEFLMTTPLNLENADDIIDNYNILLPQNAVPSESDCKKIKEYLTTLNNLSLDSPNEQYNVLVLDDWYPKCLELFSSFEWNNINRHLEIIVMYNGTIKNDYLKFITFPNNSLNHLNFYEENWFESDINVFCDFNPICTTITNRSTDFLNEKPPTNVFVQIIIIIISLLLSIFILALLVYSRKKKSTEERKNWIKGRVESVSSLKPTECNDQYWNLLIDDQSVLINYEKILGHGSEATVYQAYHKEPFCILSNIKVAAKVTLTNENSNDSKFVDELNSLIALKYHQNIISLIGWTMIKGDTVLVTELAESNLFEYIQHNRYHSSIMKWSLQILWQISNALEFIASNEMIHRDVACRNILMFNKNIAKLADFGLCCKCQKNGIFKDTTHKKFPLKWLSIEALIDRIFSEKSDIWAFGILCFEIFSHGDIPYSTIPHSEMIEFLESGKRLQNPTNVAPHIYDLMLSCWNKDPQNRPNFRGIRKNLEIVLEYGYLPLEKSV</sequence>
<reference evidence="4" key="1">
    <citation type="submission" date="2022-11" db="UniProtKB">
        <authorList>
            <consortium name="WormBaseParasite"/>
        </authorList>
    </citation>
    <scope>IDENTIFICATION</scope>
</reference>
<dbReference type="Gene3D" id="1.10.510.10">
    <property type="entry name" value="Transferase(Phosphotransferase) domain 1"/>
    <property type="match status" value="1"/>
</dbReference>
<dbReference type="PANTHER" id="PTHR24416">
    <property type="entry name" value="TYROSINE-PROTEIN KINASE RECEPTOR"/>
    <property type="match status" value="1"/>
</dbReference>
<keyword evidence="1" id="KW-1133">Transmembrane helix</keyword>
<evidence type="ECO:0000259" key="2">
    <source>
        <dbReference type="PROSITE" id="PS50011"/>
    </source>
</evidence>
<dbReference type="WBParaSite" id="PDA_v2.g23494.t1">
    <property type="protein sequence ID" value="PDA_v2.g23494.t1"/>
    <property type="gene ID" value="PDA_v2.g23494"/>
</dbReference>
<keyword evidence="1" id="KW-0472">Membrane</keyword>
<evidence type="ECO:0000256" key="1">
    <source>
        <dbReference type="SAM" id="Phobius"/>
    </source>
</evidence>
<dbReference type="PROSITE" id="PS50011">
    <property type="entry name" value="PROTEIN_KINASE_DOM"/>
    <property type="match status" value="1"/>
</dbReference>
<dbReference type="InterPro" id="IPR000719">
    <property type="entry name" value="Prot_kinase_dom"/>
</dbReference>
<name>A0A914PYM3_9BILA</name>
<keyword evidence="3" id="KW-1185">Reference proteome</keyword>
<accession>A0A914PYM3</accession>
<dbReference type="PRINTS" id="PR00109">
    <property type="entry name" value="TYRKINASE"/>
</dbReference>
<dbReference type="GO" id="GO:0005524">
    <property type="term" value="F:ATP binding"/>
    <property type="evidence" value="ECO:0007669"/>
    <property type="project" value="InterPro"/>
</dbReference>
<dbReference type="InterPro" id="IPR001245">
    <property type="entry name" value="Ser-Thr/Tyr_kinase_cat_dom"/>
</dbReference>
<dbReference type="InterPro" id="IPR008266">
    <property type="entry name" value="Tyr_kinase_AS"/>
</dbReference>
<proteinExistence type="predicted"/>
<keyword evidence="1" id="KW-0812">Transmembrane</keyword>
<dbReference type="GO" id="GO:0007169">
    <property type="term" value="P:cell surface receptor protein tyrosine kinase signaling pathway"/>
    <property type="evidence" value="ECO:0007669"/>
    <property type="project" value="TreeGrafter"/>
</dbReference>
<dbReference type="CDD" id="cd00192">
    <property type="entry name" value="PTKc"/>
    <property type="match status" value="1"/>
</dbReference>
<dbReference type="PROSITE" id="PS00109">
    <property type="entry name" value="PROTEIN_KINASE_TYR"/>
    <property type="match status" value="1"/>
</dbReference>
<dbReference type="AlphaFoldDB" id="A0A914PYM3"/>
<dbReference type="Pfam" id="PF07714">
    <property type="entry name" value="PK_Tyr_Ser-Thr"/>
    <property type="match status" value="1"/>
</dbReference>
<dbReference type="GO" id="GO:0005886">
    <property type="term" value="C:plasma membrane"/>
    <property type="evidence" value="ECO:0007669"/>
    <property type="project" value="TreeGrafter"/>
</dbReference>
<dbReference type="SUPFAM" id="SSF56112">
    <property type="entry name" value="Protein kinase-like (PK-like)"/>
    <property type="match status" value="1"/>
</dbReference>
<feature type="transmembrane region" description="Helical" evidence="1">
    <location>
        <begin position="221"/>
        <end position="244"/>
    </location>
</feature>
<protein>
    <submittedName>
        <fullName evidence="4">Protein kinase domain-containing protein</fullName>
    </submittedName>
</protein>
<dbReference type="GO" id="GO:0043235">
    <property type="term" value="C:receptor complex"/>
    <property type="evidence" value="ECO:0007669"/>
    <property type="project" value="TreeGrafter"/>
</dbReference>
<organism evidence="3 4">
    <name type="scientific">Panagrolaimus davidi</name>
    <dbReference type="NCBI Taxonomy" id="227884"/>
    <lineage>
        <taxon>Eukaryota</taxon>
        <taxon>Metazoa</taxon>
        <taxon>Ecdysozoa</taxon>
        <taxon>Nematoda</taxon>
        <taxon>Chromadorea</taxon>
        <taxon>Rhabditida</taxon>
        <taxon>Tylenchina</taxon>
        <taxon>Panagrolaimomorpha</taxon>
        <taxon>Panagrolaimoidea</taxon>
        <taxon>Panagrolaimidae</taxon>
        <taxon>Panagrolaimus</taxon>
    </lineage>
</organism>
<dbReference type="InterPro" id="IPR011009">
    <property type="entry name" value="Kinase-like_dom_sf"/>
</dbReference>
<feature type="domain" description="Protein kinase" evidence="2">
    <location>
        <begin position="289"/>
        <end position="556"/>
    </location>
</feature>
<dbReference type="InterPro" id="IPR050122">
    <property type="entry name" value="RTK"/>
</dbReference>